<dbReference type="InterPro" id="IPR000531">
    <property type="entry name" value="Beta-barrel_TonB"/>
</dbReference>
<keyword evidence="2 8" id="KW-0813">Transport</keyword>
<dbReference type="InterPro" id="IPR039426">
    <property type="entry name" value="TonB-dep_rcpt-like"/>
</dbReference>
<dbReference type="Gene3D" id="2.40.170.20">
    <property type="entry name" value="TonB-dependent receptor, beta-barrel domain"/>
    <property type="match status" value="1"/>
</dbReference>
<dbReference type="InterPro" id="IPR023997">
    <property type="entry name" value="TonB-dep_OMP_SusC/RagA_CS"/>
</dbReference>
<dbReference type="InterPro" id="IPR008969">
    <property type="entry name" value="CarboxyPept-like_regulatory"/>
</dbReference>
<dbReference type="InterPro" id="IPR036942">
    <property type="entry name" value="Beta-barrel_TonB_sf"/>
</dbReference>
<comment type="subcellular location">
    <subcellularLocation>
        <location evidence="1 8">Cell outer membrane</location>
        <topology evidence="1 8">Multi-pass membrane protein</topology>
    </subcellularLocation>
</comment>
<evidence type="ECO:0000259" key="10">
    <source>
        <dbReference type="Pfam" id="PF00593"/>
    </source>
</evidence>
<accession>A0A5C0VMA0</accession>
<organism evidence="12 13">
    <name type="scientific">Pedobacter aquae</name>
    <dbReference type="NCBI Taxonomy" id="2605747"/>
    <lineage>
        <taxon>Bacteria</taxon>
        <taxon>Pseudomonadati</taxon>
        <taxon>Bacteroidota</taxon>
        <taxon>Sphingobacteriia</taxon>
        <taxon>Sphingobacteriales</taxon>
        <taxon>Sphingobacteriaceae</taxon>
        <taxon>Pedobacter</taxon>
    </lineage>
</organism>
<dbReference type="InterPro" id="IPR037066">
    <property type="entry name" value="Plug_dom_sf"/>
</dbReference>
<dbReference type="Pfam" id="PF00593">
    <property type="entry name" value="TonB_dep_Rec_b-barrel"/>
    <property type="match status" value="1"/>
</dbReference>
<feature type="domain" description="TonB-dependent receptor-like beta-barrel" evidence="10">
    <location>
        <begin position="428"/>
        <end position="765"/>
    </location>
</feature>
<dbReference type="GO" id="GO:0009279">
    <property type="term" value="C:cell outer membrane"/>
    <property type="evidence" value="ECO:0007669"/>
    <property type="project" value="UniProtKB-SubCell"/>
</dbReference>
<keyword evidence="13" id="KW-1185">Reference proteome</keyword>
<reference evidence="12 13" key="1">
    <citation type="submission" date="2019-08" db="EMBL/GenBank/DDBJ databases">
        <title>Pedobacter sp. nov., isolated from Han river, South Korea.</title>
        <authorList>
            <person name="Lee D.-H."/>
            <person name="Kim Y.-S."/>
            <person name="Hwang E.-M."/>
            <person name="Le Tran T.C."/>
            <person name="Cha C.-J."/>
        </authorList>
    </citation>
    <scope>NUCLEOTIDE SEQUENCE [LARGE SCALE GENOMIC DNA]</scope>
    <source>
        <strain evidence="12 13">CJ43</strain>
    </source>
</reference>
<dbReference type="EMBL" id="CP043329">
    <property type="protein sequence ID" value="QEK52114.1"/>
    <property type="molecule type" value="Genomic_DNA"/>
</dbReference>
<keyword evidence="3 8" id="KW-1134">Transmembrane beta strand</keyword>
<dbReference type="Pfam" id="PF13715">
    <property type="entry name" value="CarbopepD_reg_2"/>
    <property type="match status" value="1"/>
</dbReference>
<evidence type="ECO:0000256" key="2">
    <source>
        <dbReference type="ARBA" id="ARBA00022448"/>
    </source>
</evidence>
<evidence type="ECO:0000256" key="1">
    <source>
        <dbReference type="ARBA" id="ARBA00004571"/>
    </source>
</evidence>
<evidence type="ECO:0000313" key="13">
    <source>
        <dbReference type="Proteomes" id="UP000323653"/>
    </source>
</evidence>
<evidence type="ECO:0000256" key="9">
    <source>
        <dbReference type="RuleBase" id="RU003357"/>
    </source>
</evidence>
<protein>
    <submittedName>
        <fullName evidence="12">SusC/RagA family TonB-linked outer membrane protein</fullName>
    </submittedName>
</protein>
<evidence type="ECO:0000256" key="4">
    <source>
        <dbReference type="ARBA" id="ARBA00022692"/>
    </source>
</evidence>
<name>A0A5C0VMA0_9SPHI</name>
<feature type="domain" description="TonB-dependent receptor plug" evidence="11">
    <location>
        <begin position="128"/>
        <end position="235"/>
    </location>
</feature>
<proteinExistence type="inferred from homology"/>
<dbReference type="RefSeq" id="WP_149074956.1">
    <property type="nucleotide sequence ID" value="NZ_CP043329.1"/>
</dbReference>
<evidence type="ECO:0000256" key="7">
    <source>
        <dbReference type="ARBA" id="ARBA00023237"/>
    </source>
</evidence>
<evidence type="ECO:0000256" key="3">
    <source>
        <dbReference type="ARBA" id="ARBA00022452"/>
    </source>
</evidence>
<dbReference type="Gene3D" id="2.60.40.1120">
    <property type="entry name" value="Carboxypeptidase-like, regulatory domain"/>
    <property type="match status" value="1"/>
</dbReference>
<dbReference type="PROSITE" id="PS52016">
    <property type="entry name" value="TONB_DEPENDENT_REC_3"/>
    <property type="match status" value="1"/>
</dbReference>
<evidence type="ECO:0000256" key="5">
    <source>
        <dbReference type="ARBA" id="ARBA00023077"/>
    </source>
</evidence>
<gene>
    <name evidence="12" type="ORF">FYC62_11035</name>
</gene>
<sequence>MKKRVLLDFFQKLIFQKKLVLCLLVIPLMVASAYAQTISVSGVIKDEGGLPLPGVAVTVKGTTSGTMTNENGQFKLNAPATGVLQLKYLGFVSQEIAVNKRTAINVTLKEDISRLDEVVVIGFGTQTKRDNTGAISSVDAKTIEERVPVNIFDVLQGAAAGIRVATDSGAPGDESSINIRGVSSISPEGGLPIYVVDGILVDNINGISPNDIKSIEILKDAASAAVYGARSANGVILITTKQGESGKPQVRFSYTNSYSNLARKLPQANRLEREIFDQGTLPTRFGLYPVRNDSTAYGRNNDFDYQDLITQTGVRGQYDINISGGNENLRYFTGIQYLDNKGIILASQEQRATFRTNIDYKPSKKILFATRLTFGYTDANLINDGQVLSQTAQRPASQALYLPDGRPIFDNGGRKHPIEEARLRGNQRARYNGILGQIFEYNFNNALQLHLDGSATLNFNQNRTFISGFLNTSGVGSASESLGRTTRLQANAILRYTKTFNKDHTVTAQIASSLDNSLTRTVSVAGTNFVTESVNTLNAVALFNPGSTNSLGTTNGLLGFWTRVNYDYKKRYLFNAVLRRDASSRFGRENVWGNFPAFSAAWRFSDEKFMGWSKKFLTDAKFRATWGKQGTENLGDFASRNQLVFGNYFYNGVSGVVTNPLLGNPNIRWEEQTQSDIGLDLIFFGGRLSMEASYYQRITKDLISDTARDLPGELGRPDNVFLNAGTIRNRGLEVQLSGFPIRNTSKKISLNTTLNLGYNKNVITDLPGEEVVLNNLYIVREGEEAGRFFGYKALGVYAYNESNAYTEDFRTRLVPQFQRDAQGNVIFGRDFQPVLTGYTLPNGTPYTGVVTQLRTDGAIARAGDVIWENLPDANGVYNENISIEDRQILGSGIPKLTLGLNNSFNYKQFGISVFVFGSFGNKIYNSLARSNAQFSSVNVTPFPYVISNIWKYPGQVTDVYQRNNALNNSRPGNSYFLEEGSFIRLQTVRLTYQLPQKYSKVVFSKNLTLFAFSNNLATWTSYSGFDPEVGQRNVLEPGNDNGRFPKRREFGFGLNATF</sequence>
<comment type="similarity">
    <text evidence="8 9">Belongs to the TonB-dependent receptor family.</text>
</comment>
<dbReference type="InterPro" id="IPR012910">
    <property type="entry name" value="Plug_dom"/>
</dbReference>
<dbReference type="Proteomes" id="UP000323653">
    <property type="component" value="Chromosome"/>
</dbReference>
<keyword evidence="7 8" id="KW-0998">Cell outer membrane</keyword>
<dbReference type="SUPFAM" id="SSF49464">
    <property type="entry name" value="Carboxypeptidase regulatory domain-like"/>
    <property type="match status" value="1"/>
</dbReference>
<keyword evidence="5 9" id="KW-0798">TonB box</keyword>
<dbReference type="Pfam" id="PF07715">
    <property type="entry name" value="Plug"/>
    <property type="match status" value="1"/>
</dbReference>
<evidence type="ECO:0000256" key="6">
    <source>
        <dbReference type="ARBA" id="ARBA00023136"/>
    </source>
</evidence>
<dbReference type="Gene3D" id="2.170.130.10">
    <property type="entry name" value="TonB-dependent receptor, plug domain"/>
    <property type="match status" value="1"/>
</dbReference>
<dbReference type="AlphaFoldDB" id="A0A5C0VMA0"/>
<keyword evidence="6 8" id="KW-0472">Membrane</keyword>
<evidence type="ECO:0000256" key="8">
    <source>
        <dbReference type="PROSITE-ProRule" id="PRU01360"/>
    </source>
</evidence>
<dbReference type="InterPro" id="IPR023996">
    <property type="entry name" value="TonB-dep_OMP_SusC/RagA"/>
</dbReference>
<evidence type="ECO:0000259" key="11">
    <source>
        <dbReference type="Pfam" id="PF07715"/>
    </source>
</evidence>
<dbReference type="KEGG" id="pej:FYC62_11035"/>
<dbReference type="NCBIfam" id="TIGR04056">
    <property type="entry name" value="OMP_RagA_SusC"/>
    <property type="match status" value="1"/>
</dbReference>
<dbReference type="SUPFAM" id="SSF56935">
    <property type="entry name" value="Porins"/>
    <property type="match status" value="1"/>
</dbReference>
<dbReference type="NCBIfam" id="TIGR04057">
    <property type="entry name" value="SusC_RagA_signa"/>
    <property type="match status" value="1"/>
</dbReference>
<keyword evidence="4 8" id="KW-0812">Transmembrane</keyword>
<evidence type="ECO:0000313" key="12">
    <source>
        <dbReference type="EMBL" id="QEK52114.1"/>
    </source>
</evidence>